<dbReference type="Proteomes" id="UP000597877">
    <property type="component" value="Unassembled WGS sequence"/>
</dbReference>
<name>A0ABR7F3W3_9FIRM</name>
<keyword evidence="5 6" id="KW-0472">Membrane</keyword>
<sequence>MKKRLCKSGTDRKLCGVCGGLGVYLNIDSTVVRLIWCLVTLCSCGTGIVAYIIAALVMPDDEIIQ</sequence>
<comment type="subcellular location">
    <subcellularLocation>
        <location evidence="1">Cell membrane</location>
        <topology evidence="1">Single-pass membrane protein</topology>
    </subcellularLocation>
</comment>
<dbReference type="PANTHER" id="PTHR33885">
    <property type="entry name" value="PHAGE SHOCK PROTEIN C"/>
    <property type="match status" value="1"/>
</dbReference>
<evidence type="ECO:0000256" key="5">
    <source>
        <dbReference type="ARBA" id="ARBA00023136"/>
    </source>
</evidence>
<dbReference type="InterPro" id="IPR007168">
    <property type="entry name" value="Phageshock_PspC_N"/>
</dbReference>
<evidence type="ECO:0000256" key="2">
    <source>
        <dbReference type="ARBA" id="ARBA00022475"/>
    </source>
</evidence>
<evidence type="ECO:0000256" key="1">
    <source>
        <dbReference type="ARBA" id="ARBA00004162"/>
    </source>
</evidence>
<dbReference type="EMBL" id="JACOOZ010000006">
    <property type="protein sequence ID" value="MBC5668287.1"/>
    <property type="molecule type" value="Genomic_DNA"/>
</dbReference>
<dbReference type="InterPro" id="IPR052027">
    <property type="entry name" value="PspC"/>
</dbReference>
<accession>A0ABR7F3W3</accession>
<dbReference type="RefSeq" id="WP_021953891.1">
    <property type="nucleotide sequence ID" value="NZ_JACOOZ010000006.1"/>
</dbReference>
<evidence type="ECO:0000256" key="4">
    <source>
        <dbReference type="ARBA" id="ARBA00022989"/>
    </source>
</evidence>
<dbReference type="PANTHER" id="PTHR33885:SF3">
    <property type="entry name" value="PHAGE SHOCK PROTEIN C"/>
    <property type="match status" value="1"/>
</dbReference>
<keyword evidence="2" id="KW-1003">Cell membrane</keyword>
<evidence type="ECO:0000256" key="3">
    <source>
        <dbReference type="ARBA" id="ARBA00022692"/>
    </source>
</evidence>
<evidence type="ECO:0000313" key="8">
    <source>
        <dbReference type="EMBL" id="MBC5668287.1"/>
    </source>
</evidence>
<gene>
    <name evidence="8" type="ORF">H8S00_09855</name>
</gene>
<feature type="domain" description="Phage shock protein PspC N-terminal" evidence="7">
    <location>
        <begin position="3"/>
        <end position="60"/>
    </location>
</feature>
<evidence type="ECO:0000256" key="6">
    <source>
        <dbReference type="SAM" id="Phobius"/>
    </source>
</evidence>
<keyword evidence="3 6" id="KW-0812">Transmembrane</keyword>
<keyword evidence="9" id="KW-1185">Reference proteome</keyword>
<dbReference type="Pfam" id="PF04024">
    <property type="entry name" value="PspC"/>
    <property type="match status" value="1"/>
</dbReference>
<feature type="transmembrane region" description="Helical" evidence="6">
    <location>
        <begin position="34"/>
        <end position="58"/>
    </location>
</feature>
<reference evidence="8 9" key="1">
    <citation type="submission" date="2020-08" db="EMBL/GenBank/DDBJ databases">
        <title>Genome public.</title>
        <authorList>
            <person name="Liu C."/>
            <person name="Sun Q."/>
        </authorList>
    </citation>
    <scope>NUCLEOTIDE SEQUENCE [LARGE SCALE GENOMIC DNA]</scope>
    <source>
        <strain evidence="8 9">BX4</strain>
    </source>
</reference>
<evidence type="ECO:0000259" key="7">
    <source>
        <dbReference type="Pfam" id="PF04024"/>
    </source>
</evidence>
<evidence type="ECO:0000313" key="9">
    <source>
        <dbReference type="Proteomes" id="UP000597877"/>
    </source>
</evidence>
<keyword evidence="4 6" id="KW-1133">Transmembrane helix</keyword>
<proteinExistence type="predicted"/>
<protein>
    <submittedName>
        <fullName evidence="8">PspC domain-containing protein</fullName>
    </submittedName>
</protein>
<comment type="caution">
    <text evidence="8">The sequence shown here is derived from an EMBL/GenBank/DDBJ whole genome shotgun (WGS) entry which is preliminary data.</text>
</comment>
<organism evidence="8 9">
    <name type="scientific">Eubacterium segne</name>
    <dbReference type="NCBI Taxonomy" id="2763045"/>
    <lineage>
        <taxon>Bacteria</taxon>
        <taxon>Bacillati</taxon>
        <taxon>Bacillota</taxon>
        <taxon>Clostridia</taxon>
        <taxon>Eubacteriales</taxon>
        <taxon>Eubacteriaceae</taxon>
        <taxon>Eubacterium</taxon>
    </lineage>
</organism>